<evidence type="ECO:0000313" key="3">
    <source>
        <dbReference type="Proteomes" id="UP001501725"/>
    </source>
</evidence>
<proteinExistence type="predicted"/>
<feature type="region of interest" description="Disordered" evidence="1">
    <location>
        <begin position="110"/>
        <end position="170"/>
    </location>
</feature>
<reference evidence="3" key="1">
    <citation type="journal article" date="2019" name="Int. J. Syst. Evol. Microbiol.">
        <title>The Global Catalogue of Microorganisms (GCM) 10K type strain sequencing project: providing services to taxonomists for standard genome sequencing and annotation.</title>
        <authorList>
            <consortium name="The Broad Institute Genomics Platform"/>
            <consortium name="The Broad Institute Genome Sequencing Center for Infectious Disease"/>
            <person name="Wu L."/>
            <person name="Ma J."/>
        </authorList>
    </citation>
    <scope>NUCLEOTIDE SEQUENCE [LARGE SCALE GENOMIC DNA]</scope>
    <source>
        <strain evidence="3">JCM 17919</strain>
    </source>
</reference>
<accession>A0ABP8GQ76</accession>
<evidence type="ECO:0000313" key="2">
    <source>
        <dbReference type="EMBL" id="GAA4328382.1"/>
    </source>
</evidence>
<dbReference type="RefSeq" id="WP_345255251.1">
    <property type="nucleotide sequence ID" value="NZ_BAABGY010000007.1"/>
</dbReference>
<dbReference type="Proteomes" id="UP001501725">
    <property type="component" value="Unassembled WGS sequence"/>
</dbReference>
<comment type="caution">
    <text evidence="2">The sequence shown here is derived from an EMBL/GenBank/DDBJ whole genome shotgun (WGS) entry which is preliminary data.</text>
</comment>
<gene>
    <name evidence="2" type="ORF">GCM10023184_18230</name>
</gene>
<evidence type="ECO:0008006" key="4">
    <source>
        <dbReference type="Google" id="ProtNLM"/>
    </source>
</evidence>
<protein>
    <recommendedName>
        <fullName evidence="4">DUF1376 domain-containing protein</fullName>
    </recommendedName>
</protein>
<organism evidence="2 3">
    <name type="scientific">Flaviaesturariibacter amylovorans</name>
    <dbReference type="NCBI Taxonomy" id="1084520"/>
    <lineage>
        <taxon>Bacteria</taxon>
        <taxon>Pseudomonadati</taxon>
        <taxon>Bacteroidota</taxon>
        <taxon>Chitinophagia</taxon>
        <taxon>Chitinophagales</taxon>
        <taxon>Chitinophagaceae</taxon>
        <taxon>Flaviaestuariibacter</taxon>
    </lineage>
</organism>
<evidence type="ECO:0000256" key="1">
    <source>
        <dbReference type="SAM" id="MobiDB-lite"/>
    </source>
</evidence>
<name>A0ABP8GQ76_9BACT</name>
<feature type="compositionally biased region" description="Basic and acidic residues" evidence="1">
    <location>
        <begin position="139"/>
        <end position="151"/>
    </location>
</feature>
<dbReference type="EMBL" id="BAABGY010000007">
    <property type="protein sequence ID" value="GAA4328382.1"/>
    <property type="molecule type" value="Genomic_DNA"/>
</dbReference>
<sequence>MARIRTIKPQFFFNEELAELPAMARLLFIGLWTQADREGRLLDRPKRLKAEIFPFENYDMDKGLDALQRAGFILRYKVDVNADGRVSTPEQPVKELAVIQILTFTEHQKIDKTNEKPSEIPPPRTLDYESTNDSLVKVGEGKGREQERKGGEPPASPPPSSDQGQQKKGVLVPPPVQEVEAFFEEKGYSKAAARKAHEYYSTAGWKDSRGNPVKNWKQKMIAVWFKPENLNTAAGTLPFGGDRADDYLAARQRDLDAFNRKHGQA</sequence>
<keyword evidence="3" id="KW-1185">Reference proteome</keyword>